<dbReference type="OrthoDB" id="693960at2759"/>
<gene>
    <name evidence="8" type="primary">LOC105055340</name>
</gene>
<dbReference type="InParanoid" id="A0A6I9S080"/>
<evidence type="ECO:0000256" key="3">
    <source>
        <dbReference type="ARBA" id="ARBA00023125"/>
    </source>
</evidence>
<accession>A0A6I9S080</accession>
<dbReference type="PROSITE" id="PS50811">
    <property type="entry name" value="WRKY"/>
    <property type="match status" value="1"/>
</dbReference>
<keyword evidence="4" id="KW-0804">Transcription</keyword>
<protein>
    <submittedName>
        <fullName evidence="8">Probable WRKY transcription factor 50</fullName>
    </submittedName>
</protein>
<evidence type="ECO:0000256" key="1">
    <source>
        <dbReference type="ARBA" id="ARBA00004123"/>
    </source>
</evidence>
<evidence type="ECO:0000259" key="6">
    <source>
        <dbReference type="PROSITE" id="PS50811"/>
    </source>
</evidence>
<evidence type="ECO:0000313" key="7">
    <source>
        <dbReference type="Proteomes" id="UP000504607"/>
    </source>
</evidence>
<dbReference type="PANTHER" id="PTHR31221:SF112">
    <property type="entry name" value="WRKY TRANSCRIPTION FACTOR 50-RELATED"/>
    <property type="match status" value="1"/>
</dbReference>
<evidence type="ECO:0000256" key="2">
    <source>
        <dbReference type="ARBA" id="ARBA00023015"/>
    </source>
</evidence>
<dbReference type="SMART" id="SM00774">
    <property type="entry name" value="WRKY"/>
    <property type="match status" value="1"/>
</dbReference>
<name>A0A6I9S080_ELAGV</name>
<dbReference type="GO" id="GO:0043565">
    <property type="term" value="F:sequence-specific DNA binding"/>
    <property type="evidence" value="ECO:0007669"/>
    <property type="project" value="InterPro"/>
</dbReference>
<keyword evidence="7" id="KW-1185">Reference proteome</keyword>
<keyword evidence="3" id="KW-0238">DNA-binding</keyword>
<dbReference type="GeneID" id="105055340"/>
<feature type="domain" description="WRKY" evidence="6">
    <location>
        <begin position="115"/>
        <end position="180"/>
    </location>
</feature>
<dbReference type="Gene3D" id="2.20.25.80">
    <property type="entry name" value="WRKY domain"/>
    <property type="match status" value="1"/>
</dbReference>
<dbReference type="AlphaFoldDB" id="A0A6I9S080"/>
<dbReference type="Proteomes" id="UP000504607">
    <property type="component" value="Chromosome 1"/>
</dbReference>
<keyword evidence="5" id="KW-0539">Nucleus</keyword>
<proteinExistence type="predicted"/>
<reference evidence="8" key="1">
    <citation type="submission" date="2025-08" db="UniProtKB">
        <authorList>
            <consortium name="RefSeq"/>
        </authorList>
    </citation>
    <scope>IDENTIFICATION</scope>
</reference>
<dbReference type="FunFam" id="2.20.25.80:FF:000003">
    <property type="entry name" value="WRKY transcription factor 57"/>
    <property type="match status" value="1"/>
</dbReference>
<dbReference type="InterPro" id="IPR044810">
    <property type="entry name" value="WRKY_plant"/>
</dbReference>
<organism evidence="7 8">
    <name type="scientific">Elaeis guineensis var. tenera</name>
    <name type="common">Oil palm</name>
    <dbReference type="NCBI Taxonomy" id="51953"/>
    <lineage>
        <taxon>Eukaryota</taxon>
        <taxon>Viridiplantae</taxon>
        <taxon>Streptophyta</taxon>
        <taxon>Embryophyta</taxon>
        <taxon>Tracheophyta</taxon>
        <taxon>Spermatophyta</taxon>
        <taxon>Magnoliopsida</taxon>
        <taxon>Liliopsida</taxon>
        <taxon>Arecaceae</taxon>
        <taxon>Arecoideae</taxon>
        <taxon>Cocoseae</taxon>
        <taxon>Elaeidinae</taxon>
        <taxon>Elaeis</taxon>
    </lineage>
</organism>
<dbReference type="InterPro" id="IPR003657">
    <property type="entry name" value="WRKY_dom"/>
</dbReference>
<keyword evidence="2" id="KW-0805">Transcription regulation</keyword>
<dbReference type="SUPFAM" id="SSF118290">
    <property type="entry name" value="WRKY DNA-binding domain"/>
    <property type="match status" value="1"/>
</dbReference>
<dbReference type="Pfam" id="PF03106">
    <property type="entry name" value="WRKY"/>
    <property type="match status" value="1"/>
</dbReference>
<dbReference type="GO" id="GO:0003700">
    <property type="term" value="F:DNA-binding transcription factor activity"/>
    <property type="evidence" value="ECO:0007669"/>
    <property type="project" value="InterPro"/>
</dbReference>
<dbReference type="FunCoup" id="A0A6I9S080">
    <property type="interactions" value="336"/>
</dbReference>
<dbReference type="PANTHER" id="PTHR31221">
    <property type="entry name" value="WRKY TRANSCRIPTION FACTOR PROTEIN 1-RELATED"/>
    <property type="match status" value="1"/>
</dbReference>
<comment type="subcellular location">
    <subcellularLocation>
        <location evidence="1">Nucleus</location>
    </subcellularLocation>
</comment>
<evidence type="ECO:0000313" key="8">
    <source>
        <dbReference type="RefSeq" id="XP_010935437.1"/>
    </source>
</evidence>
<dbReference type="RefSeq" id="XP_010935437.1">
    <property type="nucleotide sequence ID" value="XM_010937135.3"/>
</dbReference>
<dbReference type="GO" id="GO:0005634">
    <property type="term" value="C:nucleus"/>
    <property type="evidence" value="ECO:0007669"/>
    <property type="project" value="UniProtKB-SubCell"/>
</dbReference>
<dbReference type="InterPro" id="IPR036576">
    <property type="entry name" value="WRKY_dom_sf"/>
</dbReference>
<sequence>MAAVGAPLHALANMAYFPSQTGQGSDLTYDDLQSDQSAAFDLSDYILFEEGLAPASFGQPVNAVSPMVDADQTASQISGSNLTTISSSSSSTRRSGVLERLRVAEGSRIAFRTKSEVEILNDGFKWRKYGKKSVKNSPNPRNYYRCSTEGCPVKKRVERDKEDPSYVITTYEGIHNHMSPGVVYYTTKDTASGRFYVAGCELPPGS</sequence>
<dbReference type="KEGG" id="egu:105055340"/>
<evidence type="ECO:0000256" key="4">
    <source>
        <dbReference type="ARBA" id="ARBA00023163"/>
    </source>
</evidence>
<evidence type="ECO:0000256" key="5">
    <source>
        <dbReference type="ARBA" id="ARBA00023242"/>
    </source>
</evidence>